<dbReference type="Gene3D" id="3.40.50.1820">
    <property type="entry name" value="alpha/beta hydrolase"/>
    <property type="match status" value="1"/>
</dbReference>
<evidence type="ECO:0000313" key="3">
    <source>
        <dbReference type="EMBL" id="WAR00853.1"/>
    </source>
</evidence>
<evidence type="ECO:0000259" key="2">
    <source>
        <dbReference type="Pfam" id="PF07859"/>
    </source>
</evidence>
<dbReference type="EMBL" id="CP111014">
    <property type="protein sequence ID" value="WAR00853.1"/>
    <property type="molecule type" value="Genomic_DNA"/>
</dbReference>
<evidence type="ECO:0000256" key="1">
    <source>
        <dbReference type="ARBA" id="ARBA00022801"/>
    </source>
</evidence>
<dbReference type="InterPro" id="IPR013094">
    <property type="entry name" value="AB_hydrolase_3"/>
</dbReference>
<name>A0ABY7DT03_MYAAR</name>
<dbReference type="Pfam" id="PF07859">
    <property type="entry name" value="Abhydrolase_3"/>
    <property type="match status" value="2"/>
</dbReference>
<dbReference type="PANTHER" id="PTHR48081">
    <property type="entry name" value="AB HYDROLASE SUPERFAMILY PROTEIN C4A8.06C"/>
    <property type="match status" value="1"/>
</dbReference>
<evidence type="ECO:0000313" key="4">
    <source>
        <dbReference type="Proteomes" id="UP001164746"/>
    </source>
</evidence>
<dbReference type="SUPFAM" id="SSF53474">
    <property type="entry name" value="alpha/beta-Hydrolases"/>
    <property type="match status" value="1"/>
</dbReference>
<dbReference type="InterPro" id="IPR050300">
    <property type="entry name" value="GDXG_lipolytic_enzyme"/>
</dbReference>
<gene>
    <name evidence="3" type="ORF">MAR_025225</name>
</gene>
<sequence>MGVTRGLLYAAVLVVFLGLYARPRFPEPANNVWLKTIVGLHIQLIHYVSVGGGLVGLSPINITRTMTDVSLLLNRPAWDVQEERTTMDGVEVIIFRSVDAGEGRHPGIIHIHGGGWALLSPDHYGPVCRELARETKAVVISINYRLAPEHLFPVPLEDCLKVTKYFLRNAEQYDVDPGRVGLKGDSAGGNLAMAVALNLSRDGQLPSLRALSLDYPAIQMFTFDLPSYHKYEVGPGFLTKTIMINYWLTYIYGHRKYFNIVYNRDHIDEQTVAKHRDNFATDLLPPFIRDENVTSSFKMRDDYKQDKEQIQREITAKILNPMLAPLMSSDEDLATLPPTHVLTTEFDALRDEGFLLVERMRRAGVSVSHSYLPAEEHGFLNFVDIDVNAEREMEKTAQFFIKCFETQT</sequence>
<dbReference type="Proteomes" id="UP001164746">
    <property type="component" value="Chromosome 3"/>
</dbReference>
<keyword evidence="4" id="KW-1185">Reference proteome</keyword>
<proteinExistence type="predicted"/>
<reference evidence="3" key="1">
    <citation type="submission" date="2022-11" db="EMBL/GenBank/DDBJ databases">
        <title>Centuries of genome instability and evolution in soft-shell clam transmissible cancer (bioRxiv).</title>
        <authorList>
            <person name="Hart S.F.M."/>
            <person name="Yonemitsu M.A."/>
            <person name="Giersch R.M."/>
            <person name="Beal B.F."/>
            <person name="Arriagada G."/>
            <person name="Davis B.W."/>
            <person name="Ostrander E.A."/>
            <person name="Goff S.P."/>
            <person name="Metzger M.J."/>
        </authorList>
    </citation>
    <scope>NUCLEOTIDE SEQUENCE</scope>
    <source>
        <strain evidence="3">MELC-2E11</strain>
        <tissue evidence="3">Siphon/mantle</tissue>
    </source>
</reference>
<organism evidence="3 4">
    <name type="scientific">Mya arenaria</name>
    <name type="common">Soft-shell clam</name>
    <dbReference type="NCBI Taxonomy" id="6604"/>
    <lineage>
        <taxon>Eukaryota</taxon>
        <taxon>Metazoa</taxon>
        <taxon>Spiralia</taxon>
        <taxon>Lophotrochozoa</taxon>
        <taxon>Mollusca</taxon>
        <taxon>Bivalvia</taxon>
        <taxon>Autobranchia</taxon>
        <taxon>Heteroconchia</taxon>
        <taxon>Euheterodonta</taxon>
        <taxon>Imparidentia</taxon>
        <taxon>Neoheterodontei</taxon>
        <taxon>Myida</taxon>
        <taxon>Myoidea</taxon>
        <taxon>Myidae</taxon>
        <taxon>Mya</taxon>
    </lineage>
</organism>
<dbReference type="InterPro" id="IPR029058">
    <property type="entry name" value="AB_hydrolase_fold"/>
</dbReference>
<protein>
    <submittedName>
        <fullName evidence="3">AAAD-like protein</fullName>
    </submittedName>
</protein>
<keyword evidence="1" id="KW-0378">Hydrolase</keyword>
<feature type="domain" description="Alpha/beta hydrolase fold-3" evidence="2">
    <location>
        <begin position="315"/>
        <end position="380"/>
    </location>
</feature>
<dbReference type="PANTHER" id="PTHR48081:SF8">
    <property type="entry name" value="ALPHA_BETA HYDROLASE FOLD-3 DOMAIN-CONTAINING PROTEIN-RELATED"/>
    <property type="match status" value="1"/>
</dbReference>
<accession>A0ABY7DT03</accession>
<feature type="domain" description="Alpha/beta hydrolase fold-3" evidence="2">
    <location>
        <begin position="108"/>
        <end position="253"/>
    </location>
</feature>